<dbReference type="PIRSF" id="PIRSF004486">
    <property type="entry name" value="MraW"/>
    <property type="match status" value="1"/>
</dbReference>
<dbReference type="AlphaFoldDB" id="A0A381QVI5"/>
<dbReference type="GO" id="GO:0005737">
    <property type="term" value="C:cytoplasm"/>
    <property type="evidence" value="ECO:0007669"/>
    <property type="project" value="TreeGrafter"/>
</dbReference>
<dbReference type="InterPro" id="IPR002903">
    <property type="entry name" value="RsmH"/>
</dbReference>
<dbReference type="NCBIfam" id="TIGR00006">
    <property type="entry name" value="16S rRNA (cytosine(1402)-N(4))-methyltransferase RsmH"/>
    <property type="match status" value="1"/>
</dbReference>
<evidence type="ECO:0000256" key="1">
    <source>
        <dbReference type="ARBA" id="ARBA00010396"/>
    </source>
</evidence>
<dbReference type="InterPro" id="IPR023397">
    <property type="entry name" value="SAM-dep_MeTrfase_MraW_recog"/>
</dbReference>
<dbReference type="PANTHER" id="PTHR11265:SF0">
    <property type="entry name" value="12S RRNA N4-METHYLCYTIDINE METHYLTRANSFERASE"/>
    <property type="match status" value="1"/>
</dbReference>
<accession>A0A381QVI5</accession>
<comment type="similarity">
    <text evidence="1">Belongs to the methyltransferase superfamily. RsmH family.</text>
</comment>
<dbReference type="GO" id="GO:0070475">
    <property type="term" value="P:rRNA base methylation"/>
    <property type="evidence" value="ECO:0007669"/>
    <property type="project" value="TreeGrafter"/>
</dbReference>
<dbReference type="EMBL" id="UINC01001538">
    <property type="protein sequence ID" value="SUZ83160.1"/>
    <property type="molecule type" value="Genomic_DNA"/>
</dbReference>
<proteinExistence type="inferred from homology"/>
<gene>
    <name evidence="5" type="ORF">METZ01_LOCUS36014</name>
</gene>
<reference evidence="5" key="1">
    <citation type="submission" date="2018-05" db="EMBL/GenBank/DDBJ databases">
        <authorList>
            <person name="Lanie J.A."/>
            <person name="Ng W.-L."/>
            <person name="Kazmierczak K.M."/>
            <person name="Andrzejewski T.M."/>
            <person name="Davidsen T.M."/>
            <person name="Wayne K.J."/>
            <person name="Tettelin H."/>
            <person name="Glass J.I."/>
            <person name="Rusch D."/>
            <person name="Podicherti R."/>
            <person name="Tsui H.-C.T."/>
            <person name="Winkler M.E."/>
        </authorList>
    </citation>
    <scope>NUCLEOTIDE SEQUENCE</scope>
</reference>
<sequence length="301" mass="34933">MNYHVPVLLNESISGLSIKPTGTYIDLTFGGGGHTKYILKFLEKKGKLFSFDTDTDSFKINSINGNNNFEFIDSNFRYFDLHLKQRGIKKVDGIFADLGVSSHQIDVLSRGFSYKGKAELDMRMNLNNKKNAQTILNNYDESDLDKIFFNYGDFKNSKLIAKNIVEYRKNKKIKYNSDLIEILNNLFDKNVNYKFLSRLFQSIRIEVNDEINALKEMLLKSKDFLKIKGRLVIISYHSIEDRIVKNFINKSNFDSTFKTDFYGNKQIFFKSINKKPLVPSEDEIKINSRSRSAKLRIGELI</sequence>
<evidence type="ECO:0000256" key="4">
    <source>
        <dbReference type="ARBA" id="ARBA00022691"/>
    </source>
</evidence>
<dbReference type="SUPFAM" id="SSF81799">
    <property type="entry name" value="Putative methyltransferase TM0872, insert domain"/>
    <property type="match status" value="1"/>
</dbReference>
<protein>
    <recommendedName>
        <fullName evidence="6">16S rRNA (Cytosine(1402)-N(4))-methyltransferase</fullName>
    </recommendedName>
</protein>
<evidence type="ECO:0000256" key="2">
    <source>
        <dbReference type="ARBA" id="ARBA00022603"/>
    </source>
</evidence>
<evidence type="ECO:0000313" key="5">
    <source>
        <dbReference type="EMBL" id="SUZ83160.1"/>
    </source>
</evidence>
<dbReference type="PANTHER" id="PTHR11265">
    <property type="entry name" value="S-ADENOSYL-METHYLTRANSFERASE MRAW"/>
    <property type="match status" value="1"/>
</dbReference>
<name>A0A381QVI5_9ZZZZ</name>
<evidence type="ECO:0000256" key="3">
    <source>
        <dbReference type="ARBA" id="ARBA00022679"/>
    </source>
</evidence>
<keyword evidence="4" id="KW-0949">S-adenosyl-L-methionine</keyword>
<evidence type="ECO:0008006" key="6">
    <source>
        <dbReference type="Google" id="ProtNLM"/>
    </source>
</evidence>
<keyword evidence="3" id="KW-0808">Transferase</keyword>
<dbReference type="SUPFAM" id="SSF53335">
    <property type="entry name" value="S-adenosyl-L-methionine-dependent methyltransferases"/>
    <property type="match status" value="1"/>
</dbReference>
<dbReference type="GO" id="GO:0071424">
    <property type="term" value="F:rRNA (cytosine-N4-)-methyltransferase activity"/>
    <property type="evidence" value="ECO:0007669"/>
    <property type="project" value="TreeGrafter"/>
</dbReference>
<dbReference type="HAMAP" id="MF_01007">
    <property type="entry name" value="16SrRNA_methyltr_H"/>
    <property type="match status" value="1"/>
</dbReference>
<organism evidence="5">
    <name type="scientific">marine metagenome</name>
    <dbReference type="NCBI Taxonomy" id="408172"/>
    <lineage>
        <taxon>unclassified sequences</taxon>
        <taxon>metagenomes</taxon>
        <taxon>ecological metagenomes</taxon>
    </lineage>
</organism>
<dbReference type="Pfam" id="PF01795">
    <property type="entry name" value="Methyltransf_5"/>
    <property type="match status" value="1"/>
</dbReference>
<keyword evidence="2" id="KW-0489">Methyltransferase</keyword>
<dbReference type="Gene3D" id="3.40.50.150">
    <property type="entry name" value="Vaccinia Virus protein VP39"/>
    <property type="match status" value="1"/>
</dbReference>
<dbReference type="Gene3D" id="1.10.150.170">
    <property type="entry name" value="Putative methyltransferase TM0872, insert domain"/>
    <property type="match status" value="1"/>
</dbReference>
<dbReference type="InterPro" id="IPR029063">
    <property type="entry name" value="SAM-dependent_MTases_sf"/>
</dbReference>